<dbReference type="Proteomes" id="UP001221757">
    <property type="component" value="Unassembled WGS sequence"/>
</dbReference>
<feature type="signal peptide" evidence="1">
    <location>
        <begin position="1"/>
        <end position="19"/>
    </location>
</feature>
<accession>A0AAD7CUK4</accession>
<comment type="caution">
    <text evidence="2">The sequence shown here is derived from an EMBL/GenBank/DDBJ whole genome shotgun (WGS) entry which is preliminary data.</text>
</comment>
<proteinExistence type="predicted"/>
<evidence type="ECO:0000256" key="1">
    <source>
        <dbReference type="SAM" id="SignalP"/>
    </source>
</evidence>
<dbReference type="AlphaFoldDB" id="A0AAD7CUK4"/>
<keyword evidence="3" id="KW-1185">Reference proteome</keyword>
<protein>
    <submittedName>
        <fullName evidence="2">Uncharacterized protein</fullName>
    </submittedName>
</protein>
<evidence type="ECO:0000313" key="3">
    <source>
        <dbReference type="Proteomes" id="UP001221757"/>
    </source>
</evidence>
<name>A0AAD7CUK4_MYCRO</name>
<gene>
    <name evidence="2" type="ORF">B0H17DRAFT_1143720</name>
</gene>
<feature type="chain" id="PRO_5041959339" evidence="1">
    <location>
        <begin position="20"/>
        <end position="301"/>
    </location>
</feature>
<evidence type="ECO:0000313" key="2">
    <source>
        <dbReference type="EMBL" id="KAJ7664238.1"/>
    </source>
</evidence>
<dbReference type="EMBL" id="JARKIE010000224">
    <property type="protein sequence ID" value="KAJ7664238.1"/>
    <property type="molecule type" value="Genomic_DNA"/>
</dbReference>
<keyword evidence="1" id="KW-0732">Signal</keyword>
<reference evidence="2" key="1">
    <citation type="submission" date="2023-03" db="EMBL/GenBank/DDBJ databases">
        <title>Massive genome expansion in bonnet fungi (Mycena s.s.) driven by repeated elements and novel gene families across ecological guilds.</title>
        <authorList>
            <consortium name="Lawrence Berkeley National Laboratory"/>
            <person name="Harder C.B."/>
            <person name="Miyauchi S."/>
            <person name="Viragh M."/>
            <person name="Kuo A."/>
            <person name="Thoen E."/>
            <person name="Andreopoulos B."/>
            <person name="Lu D."/>
            <person name="Skrede I."/>
            <person name="Drula E."/>
            <person name="Henrissat B."/>
            <person name="Morin E."/>
            <person name="Kohler A."/>
            <person name="Barry K."/>
            <person name="LaButti K."/>
            <person name="Morin E."/>
            <person name="Salamov A."/>
            <person name="Lipzen A."/>
            <person name="Mereny Z."/>
            <person name="Hegedus B."/>
            <person name="Baldrian P."/>
            <person name="Stursova M."/>
            <person name="Weitz H."/>
            <person name="Taylor A."/>
            <person name="Grigoriev I.V."/>
            <person name="Nagy L.G."/>
            <person name="Martin F."/>
            <person name="Kauserud H."/>
        </authorList>
    </citation>
    <scope>NUCLEOTIDE SEQUENCE</scope>
    <source>
        <strain evidence="2">CBHHK067</strain>
    </source>
</reference>
<organism evidence="2 3">
    <name type="scientific">Mycena rosella</name>
    <name type="common">Pink bonnet</name>
    <name type="synonym">Agaricus rosellus</name>
    <dbReference type="NCBI Taxonomy" id="1033263"/>
    <lineage>
        <taxon>Eukaryota</taxon>
        <taxon>Fungi</taxon>
        <taxon>Dikarya</taxon>
        <taxon>Basidiomycota</taxon>
        <taxon>Agaricomycotina</taxon>
        <taxon>Agaricomycetes</taxon>
        <taxon>Agaricomycetidae</taxon>
        <taxon>Agaricales</taxon>
        <taxon>Marasmiineae</taxon>
        <taxon>Mycenaceae</taxon>
        <taxon>Mycena</taxon>
    </lineage>
</organism>
<sequence>MHPAFPLTVLLRTAWFVEALVTSGLILDDTNTSAFTWTGGSSGSSAPWIAVSPTTPCTVCPTPMPTTAHNDTYHVGHQTSTESLTFQGSAMTLYGINIKDGANISFSLDNTSRTYFYYDGADMYTNHAVFFDAEDLAPSETHTVSWTVDVGPTGGSLALFDYAIVPADGAGGDVSNKSPRVLKFRPSDFPNMIIHRQPTQPNVSAGKVETMPSEAYRIRPFRAPPSPRIPRAAKHLSKNIAQGPMESPIGDENLRRNRVSPYASNESDMVPITPVEELLSDRLTTLEARVNEHLIPPSYRD</sequence>